<dbReference type="OrthoDB" id="37659at2759"/>
<keyword evidence="3" id="KW-0560">Oxidoreductase</keyword>
<dbReference type="EMBL" id="MDYP01000037">
    <property type="protein sequence ID" value="OQE02871.1"/>
    <property type="molecule type" value="Genomic_DNA"/>
</dbReference>
<comment type="similarity">
    <text evidence="1 4">Belongs to the short-chain dehydrogenases/reductases (SDR) family.</text>
</comment>
<proteinExistence type="inferred from homology"/>
<dbReference type="InterPro" id="IPR020904">
    <property type="entry name" value="Sc_DH/Rdtase_CS"/>
</dbReference>
<evidence type="ECO:0000256" key="2">
    <source>
        <dbReference type="ARBA" id="ARBA00022857"/>
    </source>
</evidence>
<evidence type="ECO:0000313" key="5">
    <source>
        <dbReference type="EMBL" id="OQE02871.1"/>
    </source>
</evidence>
<dbReference type="AlphaFoldDB" id="A0A1V6RLZ7"/>
<dbReference type="Proteomes" id="UP000191518">
    <property type="component" value="Unassembled WGS sequence"/>
</dbReference>
<dbReference type="PRINTS" id="PR00081">
    <property type="entry name" value="GDHRDH"/>
</dbReference>
<dbReference type="PRINTS" id="PR00080">
    <property type="entry name" value="SDRFAMILY"/>
</dbReference>
<evidence type="ECO:0000313" key="6">
    <source>
        <dbReference type="Proteomes" id="UP000191518"/>
    </source>
</evidence>
<organism evidence="5 6">
    <name type="scientific">Penicillium vulpinum</name>
    <dbReference type="NCBI Taxonomy" id="29845"/>
    <lineage>
        <taxon>Eukaryota</taxon>
        <taxon>Fungi</taxon>
        <taxon>Dikarya</taxon>
        <taxon>Ascomycota</taxon>
        <taxon>Pezizomycotina</taxon>
        <taxon>Eurotiomycetes</taxon>
        <taxon>Eurotiomycetidae</taxon>
        <taxon>Eurotiales</taxon>
        <taxon>Aspergillaceae</taxon>
        <taxon>Penicillium</taxon>
    </lineage>
</organism>
<gene>
    <name evidence="5" type="ORF">PENVUL_c037G02643</name>
</gene>
<dbReference type="PANTHER" id="PTHR43180:SF80">
    <property type="entry name" value="NAD(P)-BINDING PROTEIN"/>
    <property type="match status" value="1"/>
</dbReference>
<reference evidence="6" key="1">
    <citation type="journal article" date="2017" name="Nat. Microbiol.">
        <title>Global analysis of biosynthetic gene clusters reveals vast potential of secondary metabolite production in Penicillium species.</title>
        <authorList>
            <person name="Nielsen J.C."/>
            <person name="Grijseels S."/>
            <person name="Prigent S."/>
            <person name="Ji B."/>
            <person name="Dainat J."/>
            <person name="Nielsen K.F."/>
            <person name="Frisvad J.C."/>
            <person name="Workman M."/>
            <person name="Nielsen J."/>
        </authorList>
    </citation>
    <scope>NUCLEOTIDE SEQUENCE [LARGE SCALE GENOMIC DNA]</scope>
    <source>
        <strain evidence="6">IBT 29486</strain>
    </source>
</reference>
<dbReference type="InterPro" id="IPR002347">
    <property type="entry name" value="SDR_fam"/>
</dbReference>
<evidence type="ECO:0000256" key="3">
    <source>
        <dbReference type="ARBA" id="ARBA00023002"/>
    </source>
</evidence>
<evidence type="ECO:0000256" key="1">
    <source>
        <dbReference type="ARBA" id="ARBA00006484"/>
    </source>
</evidence>
<dbReference type="InterPro" id="IPR036291">
    <property type="entry name" value="NAD(P)-bd_dom_sf"/>
</dbReference>
<dbReference type="Pfam" id="PF00106">
    <property type="entry name" value="adh_short"/>
    <property type="match status" value="1"/>
</dbReference>
<keyword evidence="6" id="KW-1185">Reference proteome</keyword>
<dbReference type="GO" id="GO:0016491">
    <property type="term" value="F:oxidoreductase activity"/>
    <property type="evidence" value="ECO:0007669"/>
    <property type="project" value="UniProtKB-KW"/>
</dbReference>
<dbReference type="PROSITE" id="PS00061">
    <property type="entry name" value="ADH_SHORT"/>
    <property type="match status" value="1"/>
</dbReference>
<protein>
    <submittedName>
        <fullName evidence="5">Uncharacterized protein</fullName>
    </submittedName>
</protein>
<name>A0A1V6RLZ7_9EURO</name>
<comment type="caution">
    <text evidence="5">The sequence shown here is derived from an EMBL/GenBank/DDBJ whole genome shotgun (WGS) entry which is preliminary data.</text>
</comment>
<dbReference type="STRING" id="29845.A0A1V6RLZ7"/>
<dbReference type="Gene3D" id="3.40.50.720">
    <property type="entry name" value="NAD(P)-binding Rossmann-like Domain"/>
    <property type="match status" value="1"/>
</dbReference>
<dbReference type="PANTHER" id="PTHR43180">
    <property type="entry name" value="3-OXOACYL-(ACYL-CARRIER-PROTEIN) REDUCTASE (AFU_ORTHOLOGUE AFUA_6G11210)"/>
    <property type="match status" value="1"/>
</dbReference>
<sequence length="302" mass="32582">MTSLNIKLEDIPSLVGKKVILTGGSSGIGLAAVKIFAQRGAEVLILDLNPPNEALPSAIEYRKCDISQWAELKCAFLHAGNIDIAVANAGVSEDRDYFADTFDEDGELLEPAYPVVEVNLKAVFNFVKLSLSHFRKRKCQGSIVITSSATAYSPEQSLPVYSACKLALIGLVRSLRSTVIRDNITINAIAPAATITSLLPADLAAPIIAAGLPVSTAEFVGLAVVYSSSATQLGQVELYGRDPEELAATLGRWNGRTILTLGDRYTELEEPIARLRGDWFGEENKSDTKKQQVATDFRPFPV</sequence>
<dbReference type="SUPFAM" id="SSF51735">
    <property type="entry name" value="NAD(P)-binding Rossmann-fold domains"/>
    <property type="match status" value="1"/>
</dbReference>
<keyword evidence="2" id="KW-0521">NADP</keyword>
<evidence type="ECO:0000256" key="4">
    <source>
        <dbReference type="RuleBase" id="RU000363"/>
    </source>
</evidence>
<accession>A0A1V6RLZ7</accession>